<dbReference type="Proteomes" id="UP000009226">
    <property type="component" value="Chromosome"/>
</dbReference>
<name>F6B448_DESCC</name>
<dbReference type="InterPro" id="IPR013486">
    <property type="entry name" value="SpoIID/LytB"/>
</dbReference>
<dbReference type="GO" id="GO:0030435">
    <property type="term" value="P:sporulation resulting in formation of a cellular spore"/>
    <property type="evidence" value="ECO:0007669"/>
    <property type="project" value="InterPro"/>
</dbReference>
<dbReference type="RefSeq" id="WP_013810082.1">
    <property type="nucleotide sequence ID" value="NC_015565.1"/>
</dbReference>
<dbReference type="NCBIfam" id="TIGR02669">
    <property type="entry name" value="SpoIID_LytB"/>
    <property type="match status" value="1"/>
</dbReference>
<dbReference type="eggNOG" id="COG2385">
    <property type="taxonomic scope" value="Bacteria"/>
</dbReference>
<gene>
    <name evidence="2" type="ordered locus">Desca_1243</name>
</gene>
<reference evidence="2" key="1">
    <citation type="submission" date="2011-05" db="EMBL/GenBank/DDBJ databases">
        <title>Complete sequence of Desulfotomaculum carboxydivorans CO-1-SRB.</title>
        <authorList>
            <consortium name="US DOE Joint Genome Institute"/>
            <person name="Lucas S."/>
            <person name="Han J."/>
            <person name="Lapidus A."/>
            <person name="Cheng J.-F."/>
            <person name="Goodwin L."/>
            <person name="Pitluck S."/>
            <person name="Peters L."/>
            <person name="Mikhailova N."/>
            <person name="Lu M."/>
            <person name="Han C."/>
            <person name="Tapia R."/>
            <person name="Land M."/>
            <person name="Hauser L."/>
            <person name="Kyrpides N."/>
            <person name="Ivanova N."/>
            <person name="Pagani I."/>
            <person name="Stams A."/>
            <person name="Plugge C."/>
            <person name="Muyzer G."/>
            <person name="Kuever J."/>
            <person name="Parshina S."/>
            <person name="Ivanova A."/>
            <person name="Nazina T."/>
            <person name="Woyke T."/>
        </authorList>
    </citation>
    <scope>NUCLEOTIDE SEQUENCE [LARGE SCALE GENOMIC DNA]</scope>
    <source>
        <strain evidence="2">CO-1-SRB</strain>
    </source>
</reference>
<sequence>MGNLRHSVFVTFFIPVMALLLIFQLTSSLYAKTAQAETHRVRVGLITNADKLAFKTTGKYQLINKKSGEIIANLKPGERWELTVNNNRMVLTKNGEPAGEFNDPLVVQGATATQVSILSAVTTISSNGSNLAALSGDGKVTNLGTDLSKYQVRSASGVQPMTAGNSELALITLEGPGNTKRYRGDMEFKISNTGQLVAINELPVEEYLYGVVPSEMPVSFGLEALKAQALAARTYALRAALNNKNMDFDLAPTDASQVYGGYDAESPMANRAVQETAGEVITYQGQLIDAVFFSSSGGFTDNSEDVWKNYVPYLRWKEDPYDKNDKHYNWVVYNTVDQLTNRVNQGLAQLGYQQQFGQVQALEEVARTSSGARVKAMRINGLGLDGSPLTVEVANADRVRVVLGLKSSLFTWEQQRDEAGNLTAITITGSGWGHGLGMSQYGARGMAEQGYNYRQILQYYYTGVDIVPNYGR</sequence>
<dbReference type="PANTHER" id="PTHR30032">
    <property type="entry name" value="N-ACETYLMURAMOYL-L-ALANINE AMIDASE-RELATED"/>
    <property type="match status" value="1"/>
</dbReference>
<proteinExistence type="predicted"/>
<dbReference type="InterPro" id="IPR013693">
    <property type="entry name" value="SpoIID/LytB_N"/>
</dbReference>
<protein>
    <submittedName>
        <fullName evidence="2">SpoIID/LytB domain protein</fullName>
    </submittedName>
</protein>
<dbReference type="AlphaFoldDB" id="F6B448"/>
<keyword evidence="3" id="KW-1185">Reference proteome</keyword>
<dbReference type="KEGG" id="dca:Desca_1243"/>
<feature type="domain" description="Sporulation stage II protein D amidase enhancer LytB N-terminal" evidence="1">
    <location>
        <begin position="194"/>
        <end position="283"/>
    </location>
</feature>
<dbReference type="GO" id="GO:0030288">
    <property type="term" value="C:outer membrane-bounded periplasmic space"/>
    <property type="evidence" value="ECO:0007669"/>
    <property type="project" value="TreeGrafter"/>
</dbReference>
<dbReference type="Pfam" id="PF08486">
    <property type="entry name" value="SpoIID"/>
    <property type="match status" value="1"/>
</dbReference>
<dbReference type="InterPro" id="IPR051922">
    <property type="entry name" value="Bact_Sporulation_Assoc"/>
</dbReference>
<evidence type="ECO:0000259" key="1">
    <source>
        <dbReference type="Pfam" id="PF08486"/>
    </source>
</evidence>
<dbReference type="PANTHER" id="PTHR30032:SF4">
    <property type="entry name" value="AMIDASE ENHANCER"/>
    <property type="match status" value="1"/>
</dbReference>
<evidence type="ECO:0000313" key="2">
    <source>
        <dbReference type="EMBL" id="AEF94103.1"/>
    </source>
</evidence>
<accession>F6B448</accession>
<evidence type="ECO:0000313" key="3">
    <source>
        <dbReference type="Proteomes" id="UP000009226"/>
    </source>
</evidence>
<dbReference type="STRING" id="868595.Desca_1243"/>
<dbReference type="EMBL" id="CP002736">
    <property type="protein sequence ID" value="AEF94103.1"/>
    <property type="molecule type" value="Genomic_DNA"/>
</dbReference>
<organism evidence="2 3">
    <name type="scientific">Desulfotomaculum nigrificans (strain DSM 14880 / VKM B-2319 / CO-1-SRB)</name>
    <name type="common">Desulfotomaculum carboxydivorans</name>
    <dbReference type="NCBI Taxonomy" id="868595"/>
    <lineage>
        <taxon>Bacteria</taxon>
        <taxon>Bacillati</taxon>
        <taxon>Bacillota</taxon>
        <taxon>Clostridia</taxon>
        <taxon>Eubacteriales</taxon>
        <taxon>Desulfotomaculaceae</taxon>
        <taxon>Desulfotomaculum</taxon>
    </lineage>
</organism>
<dbReference type="HOGENOM" id="CLU_021203_3_0_9"/>